<feature type="compositionally biased region" description="Basic and acidic residues" evidence="10">
    <location>
        <begin position="37"/>
        <end position="61"/>
    </location>
</feature>
<keyword evidence="4 11" id="KW-0812">Transmembrane</keyword>
<evidence type="ECO:0000313" key="12">
    <source>
        <dbReference type="EMBL" id="CAH1264585.1"/>
    </source>
</evidence>
<feature type="region of interest" description="Disordered" evidence="10">
    <location>
        <begin position="289"/>
        <end position="339"/>
    </location>
</feature>
<comment type="similarity">
    <text evidence="2">Belongs to the galactose-3-O-sulfotransferase family.</text>
</comment>
<evidence type="ECO:0000256" key="5">
    <source>
        <dbReference type="ARBA" id="ARBA00022968"/>
    </source>
</evidence>
<gene>
    <name evidence="12" type="primary">GAL3ST3</name>
    <name evidence="12" type="ORF">BLAG_LOCUS18913</name>
</gene>
<keyword evidence="6 11" id="KW-1133">Transmembrane helix</keyword>
<evidence type="ECO:0000256" key="1">
    <source>
        <dbReference type="ARBA" id="ARBA00004323"/>
    </source>
</evidence>
<evidence type="ECO:0000256" key="8">
    <source>
        <dbReference type="ARBA" id="ARBA00023136"/>
    </source>
</evidence>
<proteinExistence type="inferred from homology"/>
<dbReference type="GO" id="GO:0001733">
    <property type="term" value="F:galactosylceramide sulfotransferase activity"/>
    <property type="evidence" value="ECO:0007669"/>
    <property type="project" value="InterPro"/>
</dbReference>
<dbReference type="EMBL" id="OV696690">
    <property type="protein sequence ID" value="CAH1264585.1"/>
    <property type="molecule type" value="Genomic_DNA"/>
</dbReference>
<feature type="transmembrane region" description="Helical" evidence="11">
    <location>
        <begin position="7"/>
        <end position="26"/>
    </location>
</feature>
<feature type="compositionally biased region" description="Polar residues" evidence="10">
    <location>
        <begin position="63"/>
        <end position="72"/>
    </location>
</feature>
<evidence type="ECO:0000256" key="2">
    <source>
        <dbReference type="ARBA" id="ARBA00008124"/>
    </source>
</evidence>
<evidence type="ECO:0000256" key="11">
    <source>
        <dbReference type="SAM" id="Phobius"/>
    </source>
</evidence>
<dbReference type="Proteomes" id="UP000838412">
    <property type="component" value="Chromosome 5"/>
</dbReference>
<protein>
    <submittedName>
        <fullName evidence="12">GAL3ST3 protein</fullName>
    </submittedName>
</protein>
<feature type="compositionally biased region" description="Basic and acidic residues" evidence="10">
    <location>
        <begin position="301"/>
        <end position="312"/>
    </location>
</feature>
<dbReference type="OrthoDB" id="514299at2759"/>
<organism evidence="12 13">
    <name type="scientific">Branchiostoma lanceolatum</name>
    <name type="common">Common lancelet</name>
    <name type="synonym">Amphioxus lanceolatum</name>
    <dbReference type="NCBI Taxonomy" id="7740"/>
    <lineage>
        <taxon>Eukaryota</taxon>
        <taxon>Metazoa</taxon>
        <taxon>Chordata</taxon>
        <taxon>Cephalochordata</taxon>
        <taxon>Leptocardii</taxon>
        <taxon>Amphioxiformes</taxon>
        <taxon>Branchiostomatidae</taxon>
        <taxon>Branchiostoma</taxon>
    </lineage>
</organism>
<comment type="subcellular location">
    <subcellularLocation>
        <location evidence="1">Golgi apparatus membrane</location>
        <topology evidence="1">Single-pass type II membrane protein</topology>
    </subcellularLocation>
</comment>
<dbReference type="AlphaFoldDB" id="A0A8K0EQ86"/>
<accession>A0A8K0EQ86</accession>
<dbReference type="GO" id="GO:0000139">
    <property type="term" value="C:Golgi membrane"/>
    <property type="evidence" value="ECO:0007669"/>
    <property type="project" value="UniProtKB-SubCell"/>
</dbReference>
<reference evidence="12" key="1">
    <citation type="submission" date="2022-01" db="EMBL/GenBank/DDBJ databases">
        <authorList>
            <person name="Braso-Vives M."/>
        </authorList>
    </citation>
    <scope>NUCLEOTIDE SEQUENCE</scope>
</reference>
<dbReference type="InterPro" id="IPR027417">
    <property type="entry name" value="P-loop_NTPase"/>
</dbReference>
<evidence type="ECO:0000256" key="4">
    <source>
        <dbReference type="ARBA" id="ARBA00022692"/>
    </source>
</evidence>
<dbReference type="PANTHER" id="PTHR14647">
    <property type="entry name" value="GALACTOSE-3-O-SULFOTRANSFERASE"/>
    <property type="match status" value="1"/>
</dbReference>
<dbReference type="PANTHER" id="PTHR14647:SF87">
    <property type="entry name" value="PUTATIVE-RELATED"/>
    <property type="match status" value="1"/>
</dbReference>
<keyword evidence="5" id="KW-0735">Signal-anchor</keyword>
<dbReference type="InterPro" id="IPR009729">
    <property type="entry name" value="Gal-3-0_sulfotransfrase"/>
</dbReference>
<dbReference type="GO" id="GO:0009247">
    <property type="term" value="P:glycolipid biosynthetic process"/>
    <property type="evidence" value="ECO:0007669"/>
    <property type="project" value="InterPro"/>
</dbReference>
<feature type="region of interest" description="Disordered" evidence="10">
    <location>
        <begin position="37"/>
        <end position="72"/>
    </location>
</feature>
<dbReference type="SUPFAM" id="SSF52540">
    <property type="entry name" value="P-loop containing nucleoside triphosphate hydrolases"/>
    <property type="match status" value="2"/>
</dbReference>
<keyword evidence="3" id="KW-0808">Transferase</keyword>
<keyword evidence="9" id="KW-0325">Glycoprotein</keyword>
<keyword evidence="8 11" id="KW-0472">Membrane</keyword>
<dbReference type="Gene3D" id="3.40.50.300">
    <property type="entry name" value="P-loop containing nucleotide triphosphate hydrolases"/>
    <property type="match status" value="2"/>
</dbReference>
<dbReference type="Pfam" id="PF06990">
    <property type="entry name" value="Gal-3-0_sulfotr"/>
    <property type="match status" value="2"/>
</dbReference>
<name>A0A8K0EQ86_BRALA</name>
<evidence type="ECO:0000256" key="3">
    <source>
        <dbReference type="ARBA" id="ARBA00022679"/>
    </source>
</evidence>
<sequence>MATLKSTVLYLSCLAVVLYAGMLWSWKETRFTVKRPYGDSEDKNRSEEDLIDRYTGHRPVEQSDVSQTASERQTGCDRPVTNFVFIKVHKTASGSTFLILARFGQNHGMTICYPVHAEHGRLSYQSARLERSACRPAPGRNYNLIINHAIMNKTAMDRIMAPGTRYIGIVRYPLDHFRSMFFYRRPPTYDKSNPLGKYLDDKADYPHGVRRKKKTVSKQRNFQAYTLGFPPKLMSSKNTSQLEEVLRTVAGWYSIVLLTDYWEESLVMLRRTFCWTTYDILHNNRRVHSLDNPKKSAPLTDKQKETHRRSNEVRVTATTGHRPALRSGESPSGTTSQASCDRPVTNFVFIKVHKTGSGSTFLVLARFGRNHGMTICYPIHDQHRRLSYHSPSLNKSVCEPAVGKYTLIINHAIMNKTAMDSIMAPGTRYIGIVRHPLDHFRSMFFYGNQPTRDKVNPIGKYLDSKAHYNPGRGGMGRLGKQVSHQKNFQAYTLGFPRKLFGSRKKSELDETLRTVGSWYSIVLITEYWEESLVLLRRTFCWTTYDILHTTRRIHSLNNPKKSFPLTETQKETHRKISPIDYLIYEHFNRTFWERAAMEGPDFWDEVAHFKTVNLEVNQHCNISKGERVFPRSKWSPEFAVDSTLCDELNWTTTMWNSALLLQLQRINEVMRRKQAHIDSG</sequence>
<evidence type="ECO:0000256" key="10">
    <source>
        <dbReference type="SAM" id="MobiDB-lite"/>
    </source>
</evidence>
<feature type="compositionally biased region" description="Polar residues" evidence="10">
    <location>
        <begin position="329"/>
        <end position="339"/>
    </location>
</feature>
<keyword evidence="13" id="KW-1185">Reference proteome</keyword>
<evidence type="ECO:0000256" key="7">
    <source>
        <dbReference type="ARBA" id="ARBA00023034"/>
    </source>
</evidence>
<evidence type="ECO:0000256" key="9">
    <source>
        <dbReference type="ARBA" id="ARBA00023180"/>
    </source>
</evidence>
<evidence type="ECO:0000313" key="13">
    <source>
        <dbReference type="Proteomes" id="UP000838412"/>
    </source>
</evidence>
<keyword evidence="7" id="KW-0333">Golgi apparatus</keyword>
<evidence type="ECO:0000256" key="6">
    <source>
        <dbReference type="ARBA" id="ARBA00022989"/>
    </source>
</evidence>